<reference evidence="4" key="2">
    <citation type="submission" date="2022-10" db="EMBL/GenBank/DDBJ databases">
        <authorList>
            <consortium name="ENA_rothamsted_submissions"/>
            <consortium name="culmorum"/>
            <person name="King R."/>
        </authorList>
    </citation>
    <scope>NUCLEOTIDE SEQUENCE</scope>
</reference>
<dbReference type="AlphaFoldDB" id="A0A9N9WKH3"/>
<gene>
    <name evidence="4" type="ORF">DIATSA_LOCUS13508</name>
</gene>
<dbReference type="InterPro" id="IPR008978">
    <property type="entry name" value="HSP20-like_chaperone"/>
</dbReference>
<proteinExistence type="predicted"/>
<dbReference type="SUPFAM" id="SSF49764">
    <property type="entry name" value="HSP20-like chaperones"/>
    <property type="match status" value="1"/>
</dbReference>
<evidence type="ECO:0000259" key="3">
    <source>
        <dbReference type="Pfam" id="PF00011"/>
    </source>
</evidence>
<dbReference type="Proteomes" id="UP001153714">
    <property type="component" value="Chromosome 9"/>
</dbReference>
<accession>A0A9N9WKH3</accession>
<reference evidence="4" key="1">
    <citation type="submission" date="2021-12" db="EMBL/GenBank/DDBJ databases">
        <authorList>
            <person name="King R."/>
        </authorList>
    </citation>
    <scope>NUCLEOTIDE SEQUENCE</scope>
</reference>
<dbReference type="Gene3D" id="2.60.40.790">
    <property type="match status" value="1"/>
</dbReference>
<dbReference type="EMBL" id="OU893340">
    <property type="protein sequence ID" value="CAG9796311.1"/>
    <property type="molecule type" value="Genomic_DNA"/>
</dbReference>
<keyword evidence="5" id="KW-1185">Reference proteome</keyword>
<dbReference type="Pfam" id="PF00011">
    <property type="entry name" value="HSP20"/>
    <property type="match status" value="1"/>
</dbReference>
<feature type="chain" id="PRO_5040365898" description="SHSP domain-containing protein" evidence="2">
    <location>
        <begin position="23"/>
        <end position="250"/>
    </location>
</feature>
<evidence type="ECO:0000313" key="5">
    <source>
        <dbReference type="Proteomes" id="UP001153714"/>
    </source>
</evidence>
<evidence type="ECO:0000256" key="2">
    <source>
        <dbReference type="SAM" id="SignalP"/>
    </source>
</evidence>
<dbReference type="OrthoDB" id="7414394at2759"/>
<feature type="region of interest" description="Disordered" evidence="1">
    <location>
        <begin position="171"/>
        <end position="221"/>
    </location>
</feature>
<organism evidence="4 5">
    <name type="scientific">Diatraea saccharalis</name>
    <name type="common">sugarcane borer</name>
    <dbReference type="NCBI Taxonomy" id="40085"/>
    <lineage>
        <taxon>Eukaryota</taxon>
        <taxon>Metazoa</taxon>
        <taxon>Ecdysozoa</taxon>
        <taxon>Arthropoda</taxon>
        <taxon>Hexapoda</taxon>
        <taxon>Insecta</taxon>
        <taxon>Pterygota</taxon>
        <taxon>Neoptera</taxon>
        <taxon>Endopterygota</taxon>
        <taxon>Lepidoptera</taxon>
        <taxon>Glossata</taxon>
        <taxon>Ditrysia</taxon>
        <taxon>Pyraloidea</taxon>
        <taxon>Crambidae</taxon>
        <taxon>Crambinae</taxon>
        <taxon>Diatraea</taxon>
    </lineage>
</organism>
<feature type="signal peptide" evidence="2">
    <location>
        <begin position="1"/>
        <end position="22"/>
    </location>
</feature>
<evidence type="ECO:0000313" key="4">
    <source>
        <dbReference type="EMBL" id="CAG9796311.1"/>
    </source>
</evidence>
<evidence type="ECO:0000256" key="1">
    <source>
        <dbReference type="SAM" id="MobiDB-lite"/>
    </source>
</evidence>
<name>A0A9N9WKH3_9NEOP</name>
<feature type="domain" description="SHSP" evidence="3">
    <location>
        <begin position="94"/>
        <end position="136"/>
    </location>
</feature>
<dbReference type="InterPro" id="IPR002068">
    <property type="entry name" value="A-crystallin/Hsp20_dom"/>
</dbReference>
<sequence length="250" mass="28283">MNKHSWNMIAFLVLGLLAAASAAPAPQFSRHRHSPFSQDFDDDFHMQPFFDDDIFDTQRFWQQLDSELRQMNTMIENFHRHFPTSTSSGGIVGNEYRVVINLHGFDEKDISVKARDNVLMVQAVHKTGEQNVNTYMDLRTLPDCVNASGVWTFANDVLTVVFPLKSKCTTETPASTEGIEDVTKGLEDREEMDNSDRSNANNDLDADVGVSDNNSKDEAIRTNEIQKSVEATTYAVDLKNEVEFVPVHYK</sequence>
<keyword evidence="2" id="KW-0732">Signal</keyword>
<feature type="compositionally biased region" description="Basic and acidic residues" evidence="1">
    <location>
        <begin position="181"/>
        <end position="196"/>
    </location>
</feature>
<protein>
    <recommendedName>
        <fullName evidence="3">SHSP domain-containing protein</fullName>
    </recommendedName>
</protein>
<dbReference type="CDD" id="cd06464">
    <property type="entry name" value="ACD_sHsps-like"/>
    <property type="match status" value="1"/>
</dbReference>